<dbReference type="PANTHER" id="PTHR22916:SF3">
    <property type="entry name" value="UDP-GLCNAC:BETAGAL BETA-1,3-N-ACETYLGLUCOSAMINYLTRANSFERASE-LIKE PROTEIN 1"/>
    <property type="match status" value="1"/>
</dbReference>
<keyword evidence="2" id="KW-0808">Transferase</keyword>
<dbReference type="AlphaFoldDB" id="A0A5C7A6N5"/>
<name>A0A5C7A6N5_9GAMM</name>
<evidence type="ECO:0000259" key="1">
    <source>
        <dbReference type="Pfam" id="PF00535"/>
    </source>
</evidence>
<dbReference type="Proteomes" id="UP000321903">
    <property type="component" value="Unassembled WGS sequence"/>
</dbReference>
<comment type="caution">
    <text evidence="2">The sequence shown here is derived from an EMBL/GenBank/DDBJ whole genome shotgun (WGS) entry which is preliminary data.</text>
</comment>
<proteinExistence type="predicted"/>
<dbReference type="OrthoDB" id="9801954at2"/>
<evidence type="ECO:0000313" key="3">
    <source>
        <dbReference type="Proteomes" id="UP000321903"/>
    </source>
</evidence>
<dbReference type="Gene3D" id="3.90.550.10">
    <property type="entry name" value="Spore Coat Polysaccharide Biosynthesis Protein SpsA, Chain A"/>
    <property type="match status" value="1"/>
</dbReference>
<dbReference type="SUPFAM" id="SSF53448">
    <property type="entry name" value="Nucleotide-diphospho-sugar transferases"/>
    <property type="match status" value="1"/>
</dbReference>
<accession>A0A5C7A6N5</accession>
<keyword evidence="3" id="KW-1185">Reference proteome</keyword>
<sequence length="353" mass="40854">MGRIIVNLLSEFEILDRVKADWSSPSVTFLCTTYNQKDYVGQTIESFLVQKTSFPYQILIHDDKSTDGTKEVIEGYRLKYPNIIKCIYQDENKYSQGISPILIAAKESDGDYIALCEGDDYWINEDKIENQFNLMMSDKSISMVVAPGERLRDGELLSDLHCYYGPNEKSVTAQDILNVPGMFAPTHSYMVKKSYLINAEEAFIGAPVSDTFIELYCAVFGKFVYSPEVGSVYRLAAKNSWSETMASNKIDNQLKFIASMRQTIEKSRKIKGFEDLDWSVKLSAMYYTLALYYLKEKEFNSFSKAIEKSYNYAFIFKQQKMLFYLKDHMHLIYDSFYPVLLLRRKLKVVLKRS</sequence>
<dbReference type="PANTHER" id="PTHR22916">
    <property type="entry name" value="GLYCOSYLTRANSFERASE"/>
    <property type="match status" value="1"/>
</dbReference>
<dbReference type="GO" id="GO:0016758">
    <property type="term" value="F:hexosyltransferase activity"/>
    <property type="evidence" value="ECO:0007669"/>
    <property type="project" value="UniProtKB-ARBA"/>
</dbReference>
<evidence type="ECO:0000313" key="2">
    <source>
        <dbReference type="EMBL" id="TXD97496.1"/>
    </source>
</evidence>
<organism evidence="2 3">
    <name type="scientific">Psychrobacter frigidicola</name>
    <dbReference type="NCBI Taxonomy" id="45611"/>
    <lineage>
        <taxon>Bacteria</taxon>
        <taxon>Pseudomonadati</taxon>
        <taxon>Pseudomonadota</taxon>
        <taxon>Gammaproteobacteria</taxon>
        <taxon>Moraxellales</taxon>
        <taxon>Moraxellaceae</taxon>
        <taxon>Psychrobacter</taxon>
    </lineage>
</organism>
<dbReference type="InterPro" id="IPR001173">
    <property type="entry name" value="Glyco_trans_2-like"/>
</dbReference>
<gene>
    <name evidence="2" type="ORF">ES754_00440</name>
</gene>
<protein>
    <submittedName>
        <fullName evidence="2">Glycosyltransferase</fullName>
    </submittedName>
</protein>
<feature type="domain" description="Glycosyltransferase 2-like" evidence="1">
    <location>
        <begin position="32"/>
        <end position="148"/>
    </location>
</feature>
<reference evidence="2 3" key="1">
    <citation type="submission" date="2019-08" db="EMBL/GenBank/DDBJ databases">
        <title>Genome sequence of Psychrobacter frigidicola ACAM304 (type strain).</title>
        <authorList>
            <person name="Bowman J.P."/>
        </authorList>
    </citation>
    <scope>NUCLEOTIDE SEQUENCE [LARGE SCALE GENOMIC DNA]</scope>
    <source>
        <strain evidence="2 3">ACAM 304</strain>
    </source>
</reference>
<dbReference type="EMBL" id="VORZ01000001">
    <property type="protein sequence ID" value="TXD97496.1"/>
    <property type="molecule type" value="Genomic_DNA"/>
</dbReference>
<dbReference type="Pfam" id="PF00535">
    <property type="entry name" value="Glycos_transf_2"/>
    <property type="match status" value="1"/>
</dbReference>
<dbReference type="InterPro" id="IPR029044">
    <property type="entry name" value="Nucleotide-diphossugar_trans"/>
</dbReference>